<keyword evidence="1" id="KW-0732">Signal</keyword>
<dbReference type="InterPro" id="IPR010262">
    <property type="entry name" value="Arylsulfotransferase_bact"/>
</dbReference>
<accession>A0A6L6UBB2</accession>
<organism evidence="2 3">
    <name type="scientific">Winogradskyella endarachnes</name>
    <dbReference type="NCBI Taxonomy" id="2681965"/>
    <lineage>
        <taxon>Bacteria</taxon>
        <taxon>Pseudomonadati</taxon>
        <taxon>Bacteroidota</taxon>
        <taxon>Flavobacteriia</taxon>
        <taxon>Flavobacteriales</taxon>
        <taxon>Flavobacteriaceae</taxon>
        <taxon>Winogradskyella</taxon>
    </lineage>
</organism>
<feature type="signal peptide" evidence="1">
    <location>
        <begin position="1"/>
        <end position="27"/>
    </location>
</feature>
<evidence type="ECO:0008006" key="4">
    <source>
        <dbReference type="Google" id="ProtNLM"/>
    </source>
</evidence>
<evidence type="ECO:0000313" key="2">
    <source>
        <dbReference type="EMBL" id="MUU78222.1"/>
    </source>
</evidence>
<dbReference type="EMBL" id="WOWS01000002">
    <property type="protein sequence ID" value="MUU78222.1"/>
    <property type="molecule type" value="Genomic_DNA"/>
</dbReference>
<dbReference type="Pfam" id="PF05935">
    <property type="entry name" value="Arylsulfotrans"/>
    <property type="match status" value="1"/>
</dbReference>
<dbReference type="PANTHER" id="PTHR35340">
    <property type="entry name" value="PQQ ENZYME REPEAT PROTEIN-RELATED"/>
    <property type="match status" value="1"/>
</dbReference>
<dbReference type="Proteomes" id="UP000478208">
    <property type="component" value="Unassembled WGS sequence"/>
</dbReference>
<dbReference type="InterPro" id="IPR053143">
    <property type="entry name" value="Arylsulfate_ST"/>
</dbReference>
<evidence type="ECO:0000313" key="3">
    <source>
        <dbReference type="Proteomes" id="UP000478208"/>
    </source>
</evidence>
<sequence length="493" mass="55475">MVINLKHKTPFLLAVILSLFLFNACNDDDDIFTSDDDISDDLVDGSTVNDDYTVGLILNTADAYNGYTLFSPIRSTTTYLIDNCGEVVQTWPSEYTPQSVYLLENGNLLHTGTLDAVNSEFEQAGGQTGRVELISPEGEVLWYYEVNSSTEFMHHDVEYIESSGNVMVMVWEKLTADVVEAAGRSNATELWTEKILEINPTTDTIVWEWDAMDHLVQDENPTASNYGVVADNPQLLDFNYTYEDSDYALDWLHNNSIDYNETLDQIVISSRNFNEFWIIDHSTTTAEAASHQGGNHGVGGDILYRWGNPQVYDMGDDDDQMLFVQHDANWIPSDYTDGDQIMVFNNQTGYHENVDYSTIDVIDTQVGADGSYELNESGIFGPDYFTWTYEAEERTDFYGANISGARRLPNGNTIICEGTTGTFFEVNYEGDIVWKYINPVDETGAVDQYSTPNRNFVFRCDKYAPDFPGLAYYDLTAEGTLESGSDYTCTITD</sequence>
<dbReference type="RefSeq" id="WP_157363115.1">
    <property type="nucleotide sequence ID" value="NZ_WOWS01000002.1"/>
</dbReference>
<gene>
    <name evidence="2" type="ORF">GN138_07180</name>
</gene>
<keyword evidence="3" id="KW-1185">Reference proteome</keyword>
<name>A0A6L6UBB2_9FLAO</name>
<feature type="chain" id="PRO_5026980664" description="Arylsulfotransferase (ASST)" evidence="1">
    <location>
        <begin position="28"/>
        <end position="493"/>
    </location>
</feature>
<dbReference type="GO" id="GO:0004062">
    <property type="term" value="F:aryl sulfotransferase activity"/>
    <property type="evidence" value="ECO:0007669"/>
    <property type="project" value="InterPro"/>
</dbReference>
<comment type="caution">
    <text evidence="2">The sequence shown here is derived from an EMBL/GenBank/DDBJ whole genome shotgun (WGS) entry which is preliminary data.</text>
</comment>
<protein>
    <recommendedName>
        <fullName evidence="4">Arylsulfotransferase (ASST)</fullName>
    </recommendedName>
</protein>
<reference evidence="2 3" key="1">
    <citation type="submission" date="2019-12" db="EMBL/GenBank/DDBJ databases">
        <authorList>
            <person name="Li J."/>
        </authorList>
    </citation>
    <scope>NUCLEOTIDE SEQUENCE [LARGE SCALE GENOMIC DNA]</scope>
    <source>
        <strain evidence="2 3">HL2-2</strain>
    </source>
</reference>
<proteinExistence type="predicted"/>
<dbReference type="AlphaFoldDB" id="A0A6L6UBB2"/>
<dbReference type="PANTHER" id="PTHR35340:SF5">
    <property type="entry name" value="ASST-DOMAIN-CONTAINING PROTEIN"/>
    <property type="match status" value="1"/>
</dbReference>
<evidence type="ECO:0000256" key="1">
    <source>
        <dbReference type="SAM" id="SignalP"/>
    </source>
</evidence>